<feature type="region of interest" description="Disordered" evidence="1">
    <location>
        <begin position="1"/>
        <end position="28"/>
    </location>
</feature>
<evidence type="ECO:0000256" key="1">
    <source>
        <dbReference type="SAM" id="MobiDB-lite"/>
    </source>
</evidence>
<dbReference type="RefSeq" id="XP_018184975.1">
    <property type="nucleotide sequence ID" value="XM_018333459.1"/>
</dbReference>
<organism evidence="2 3">
    <name type="scientific">Xylona heveae (strain CBS 132557 / TC161)</name>
    <dbReference type="NCBI Taxonomy" id="1328760"/>
    <lineage>
        <taxon>Eukaryota</taxon>
        <taxon>Fungi</taxon>
        <taxon>Dikarya</taxon>
        <taxon>Ascomycota</taxon>
        <taxon>Pezizomycotina</taxon>
        <taxon>Xylonomycetes</taxon>
        <taxon>Xylonales</taxon>
        <taxon>Xylonaceae</taxon>
        <taxon>Xylona</taxon>
    </lineage>
</organism>
<sequence>MLRPPRSINNLHNPKGRSPLQASKNKTPHHCRIRALAHLASSQAPAFDADPADPALRGSLGINTKQHIRMLGTRPCCRAHISNTYVQLRSETMEYERARAYLSIPNMLSPLRPPIDHQIVAYTSIGGLRLKRCRIAQVWPGGYFKIYGP</sequence>
<gene>
    <name evidence="2" type="ORF">L228DRAFT_251022</name>
</gene>
<dbReference type="InParanoid" id="A0A164ZRI6"/>
<proteinExistence type="predicted"/>
<name>A0A164ZRI6_XYLHT</name>
<keyword evidence="3" id="KW-1185">Reference proteome</keyword>
<dbReference type="AlphaFoldDB" id="A0A164ZRI6"/>
<accession>A0A164ZRI6</accession>
<protein>
    <submittedName>
        <fullName evidence="2">Uncharacterized protein</fullName>
    </submittedName>
</protein>
<dbReference type="Proteomes" id="UP000076632">
    <property type="component" value="Unassembled WGS sequence"/>
</dbReference>
<evidence type="ECO:0000313" key="3">
    <source>
        <dbReference type="Proteomes" id="UP000076632"/>
    </source>
</evidence>
<reference evidence="2 3" key="1">
    <citation type="journal article" date="2016" name="Fungal Biol.">
        <title>The genome of Xylona heveae provides a window into fungal endophytism.</title>
        <authorList>
            <person name="Gazis R."/>
            <person name="Kuo A."/>
            <person name="Riley R."/>
            <person name="LaButti K."/>
            <person name="Lipzen A."/>
            <person name="Lin J."/>
            <person name="Amirebrahimi M."/>
            <person name="Hesse C.N."/>
            <person name="Spatafora J.W."/>
            <person name="Henrissat B."/>
            <person name="Hainaut M."/>
            <person name="Grigoriev I.V."/>
            <person name="Hibbett D.S."/>
        </authorList>
    </citation>
    <scope>NUCLEOTIDE SEQUENCE [LARGE SCALE GENOMIC DNA]</scope>
    <source>
        <strain evidence="2 3">TC161</strain>
    </source>
</reference>
<dbReference type="EMBL" id="KV407466">
    <property type="protein sequence ID" value="KZF19420.1"/>
    <property type="molecule type" value="Genomic_DNA"/>
</dbReference>
<dbReference type="GeneID" id="28898596"/>
<evidence type="ECO:0000313" key="2">
    <source>
        <dbReference type="EMBL" id="KZF19420.1"/>
    </source>
</evidence>